<dbReference type="InterPro" id="IPR036322">
    <property type="entry name" value="WD40_repeat_dom_sf"/>
</dbReference>
<keyword evidence="3" id="KW-0677">Repeat</keyword>
<evidence type="ECO:0000256" key="3">
    <source>
        <dbReference type="ARBA" id="ARBA00022737"/>
    </source>
</evidence>
<dbReference type="EMBL" id="NIVC01002759">
    <property type="protein sequence ID" value="PAA55402.1"/>
    <property type="molecule type" value="Genomic_DNA"/>
</dbReference>
<dbReference type="PANTHER" id="PTHR14588">
    <property type="entry name" value="DDB1- AND CUL4-ASSOCIATED FACTOR 10"/>
    <property type="match status" value="1"/>
</dbReference>
<evidence type="ECO:0008006" key="6">
    <source>
        <dbReference type="Google" id="ProtNLM"/>
    </source>
</evidence>
<organism evidence="4 5">
    <name type="scientific">Macrostomum lignano</name>
    <dbReference type="NCBI Taxonomy" id="282301"/>
    <lineage>
        <taxon>Eukaryota</taxon>
        <taxon>Metazoa</taxon>
        <taxon>Spiralia</taxon>
        <taxon>Lophotrochozoa</taxon>
        <taxon>Platyhelminthes</taxon>
        <taxon>Rhabditophora</taxon>
        <taxon>Macrostomorpha</taxon>
        <taxon>Macrostomida</taxon>
        <taxon>Macrostomidae</taxon>
        <taxon>Macrostomum</taxon>
    </lineage>
</organism>
<name>A0A267E406_9PLAT</name>
<protein>
    <recommendedName>
        <fullName evidence="6">WD_REPEATS_REGION domain-containing protein</fullName>
    </recommendedName>
</protein>
<dbReference type="SMART" id="SM00320">
    <property type="entry name" value="WD40"/>
    <property type="match status" value="3"/>
</dbReference>
<evidence type="ECO:0000256" key="2">
    <source>
        <dbReference type="ARBA" id="ARBA00022574"/>
    </source>
</evidence>
<dbReference type="InterPro" id="IPR001680">
    <property type="entry name" value="WD40_rpt"/>
</dbReference>
<dbReference type="InterPro" id="IPR039085">
    <property type="entry name" value="DCA10"/>
</dbReference>
<dbReference type="AlphaFoldDB" id="A0A267E406"/>
<evidence type="ECO:0000313" key="4">
    <source>
        <dbReference type="EMBL" id="PAA55402.1"/>
    </source>
</evidence>
<gene>
    <name evidence="4" type="ORF">BOX15_Mlig005743g2</name>
</gene>
<keyword evidence="5" id="KW-1185">Reference proteome</keyword>
<accession>A0A267E406</accession>
<sequence>LQPRSVFAHLRCRSYEQPQPQAVQASLLGGLTLAGPALDAGLGSVFNVLHHPSDGRTLLAMYERRALARWDFRVGGGRPVFVNRNAHEDCVNVAAFLGGGDCVFATGCDSGQCRVWDLRRPARPLAVLSTEAGCIKNLECAPASQLLMVSGFRSQLIFYDTGTLRLSDSCPAWSTSQLMRARLHPDSNRLVLAYRSFLVLIDRFDPETLASDLPDFQPDAWLTDALDEEASDVDIQTALLALQRRVSDSSEGLSRNLASLVHSGFNDRPDTEEVSLSSLCLHPSGCLVASRGFAIDLSQPWRLSQLLAGPAPVSCSTYLHWLQPGAAGSTLIGQFEEPIAARQIIKEISFSLCRRFLASPFARGVRLFANGRLDWLERTGSEPVRPVATVLGTGSSVVTTDFSPVHELQLAVGTTGGAVHLVEPRF</sequence>
<dbReference type="InterPro" id="IPR015943">
    <property type="entry name" value="WD40/YVTN_repeat-like_dom_sf"/>
</dbReference>
<dbReference type="Gene3D" id="2.130.10.10">
    <property type="entry name" value="YVTN repeat-like/Quinoprotein amine dehydrogenase"/>
    <property type="match status" value="1"/>
</dbReference>
<evidence type="ECO:0000313" key="5">
    <source>
        <dbReference type="Proteomes" id="UP000215902"/>
    </source>
</evidence>
<dbReference type="Proteomes" id="UP000215902">
    <property type="component" value="Unassembled WGS sequence"/>
</dbReference>
<comment type="caution">
    <text evidence="4">The sequence shown here is derived from an EMBL/GenBank/DDBJ whole genome shotgun (WGS) entry which is preliminary data.</text>
</comment>
<keyword evidence="2" id="KW-0853">WD repeat</keyword>
<proteinExistence type="inferred from homology"/>
<evidence type="ECO:0000256" key="1">
    <source>
        <dbReference type="ARBA" id="ARBA00005903"/>
    </source>
</evidence>
<dbReference type="OrthoDB" id="20669at2759"/>
<dbReference type="GO" id="GO:0080008">
    <property type="term" value="C:Cul4-RING E3 ubiquitin ligase complex"/>
    <property type="evidence" value="ECO:0007669"/>
    <property type="project" value="TreeGrafter"/>
</dbReference>
<reference evidence="4 5" key="1">
    <citation type="submission" date="2017-06" db="EMBL/GenBank/DDBJ databases">
        <title>A platform for efficient transgenesis in Macrostomum lignano, a flatworm model organism for stem cell research.</title>
        <authorList>
            <person name="Berezikov E."/>
        </authorList>
    </citation>
    <scope>NUCLEOTIDE SEQUENCE [LARGE SCALE GENOMIC DNA]</scope>
    <source>
        <strain evidence="4">DV1</strain>
        <tissue evidence="4">Whole organism</tissue>
    </source>
</reference>
<comment type="similarity">
    <text evidence="1">Belongs to the WD repeat DCAF10 family.</text>
</comment>
<dbReference type="STRING" id="282301.A0A267E406"/>
<dbReference type="SUPFAM" id="SSF50978">
    <property type="entry name" value="WD40 repeat-like"/>
    <property type="match status" value="1"/>
</dbReference>
<dbReference type="PANTHER" id="PTHR14588:SF2">
    <property type="entry name" value="DDB1- AND CUL4-ASSOCIATED FACTOR 10"/>
    <property type="match status" value="1"/>
</dbReference>
<feature type="non-terminal residue" evidence="4">
    <location>
        <position position="1"/>
    </location>
</feature>